<dbReference type="InterPro" id="IPR005321">
    <property type="entry name" value="Peptidase_S58_DmpA"/>
</dbReference>
<keyword evidence="2" id="KW-0378">Hydrolase</keyword>
<dbReference type="Pfam" id="PF03576">
    <property type="entry name" value="Peptidase_S58"/>
    <property type="match status" value="1"/>
</dbReference>
<keyword evidence="2" id="KW-0031">Aminopeptidase</keyword>
<comment type="caution">
    <text evidence="2">The sequence shown here is derived from an EMBL/GenBank/DDBJ whole genome shotgun (WGS) entry which is preliminary data.</text>
</comment>
<dbReference type="SUPFAM" id="SSF56266">
    <property type="entry name" value="DmpA/ArgJ-like"/>
    <property type="match status" value="1"/>
</dbReference>
<dbReference type="PANTHER" id="PTHR36512:SF3">
    <property type="entry name" value="BLR5678 PROTEIN"/>
    <property type="match status" value="1"/>
</dbReference>
<dbReference type="InterPro" id="IPR016117">
    <property type="entry name" value="ArgJ-like_dom_sf"/>
</dbReference>
<dbReference type="EC" id="3.4.11.-" evidence="2"/>
<evidence type="ECO:0000256" key="1">
    <source>
        <dbReference type="ARBA" id="ARBA00007068"/>
    </source>
</evidence>
<sequence>MVANAYGRVHDPKSGELYARYLEVAGEFRLKRPPQPLTPPDHTEAPLSPFPRQTVIGCVAVNARLSKAQAQRVARMAHDGIARAIQPAHTLFDGDTLFCLATGGEPVQSPAELSLLGAVAADVVARAIVHGVLHARSAGGLVSYRALYEGADE</sequence>
<name>A0A399ECA9_9DEIN</name>
<proteinExistence type="inferred from homology"/>
<reference evidence="2 3" key="1">
    <citation type="submission" date="2018-08" db="EMBL/GenBank/DDBJ databases">
        <title>Meiothermus luteus KCTC 52599 genome sequencing project.</title>
        <authorList>
            <person name="Da Costa M.S."/>
            <person name="Albuquerque L."/>
            <person name="Raposo P."/>
            <person name="Froufe H.J.C."/>
            <person name="Barroso C.S."/>
            <person name="Egas C."/>
        </authorList>
    </citation>
    <scope>NUCLEOTIDE SEQUENCE [LARGE SCALE GENOMIC DNA]</scope>
    <source>
        <strain evidence="2 3">KCTC 52599</strain>
    </source>
</reference>
<comment type="similarity">
    <text evidence="1">Belongs to the peptidase S58 family.</text>
</comment>
<dbReference type="Gene3D" id="3.60.70.12">
    <property type="entry name" value="L-amino peptidase D-ALA esterase/amidase"/>
    <property type="match status" value="1"/>
</dbReference>
<dbReference type="EMBL" id="QWKZ01000128">
    <property type="protein sequence ID" value="RIH81975.1"/>
    <property type="molecule type" value="Genomic_DNA"/>
</dbReference>
<evidence type="ECO:0000313" key="3">
    <source>
        <dbReference type="Proteomes" id="UP000265800"/>
    </source>
</evidence>
<keyword evidence="3" id="KW-1185">Reference proteome</keyword>
<dbReference type="GO" id="GO:0004177">
    <property type="term" value="F:aminopeptidase activity"/>
    <property type="evidence" value="ECO:0007669"/>
    <property type="project" value="UniProtKB-KW"/>
</dbReference>
<accession>A0A399ECA9</accession>
<protein>
    <submittedName>
        <fullName evidence="2">Putative aminopeptidase</fullName>
        <ecNumber evidence="2">3.4.11.-</ecNumber>
    </submittedName>
</protein>
<gene>
    <name evidence="2" type="ORF">Mlute_02634</name>
</gene>
<dbReference type="AlphaFoldDB" id="A0A399ECA9"/>
<dbReference type="PANTHER" id="PTHR36512">
    <property type="entry name" value="D-AMINOPEPTIDASE"/>
    <property type="match status" value="1"/>
</dbReference>
<keyword evidence="2" id="KW-0645">Protease</keyword>
<organism evidence="2 3">
    <name type="scientific">Meiothermus luteus</name>
    <dbReference type="NCBI Taxonomy" id="2026184"/>
    <lineage>
        <taxon>Bacteria</taxon>
        <taxon>Thermotogati</taxon>
        <taxon>Deinococcota</taxon>
        <taxon>Deinococci</taxon>
        <taxon>Thermales</taxon>
        <taxon>Thermaceae</taxon>
        <taxon>Meiothermus</taxon>
    </lineage>
</organism>
<evidence type="ECO:0000313" key="2">
    <source>
        <dbReference type="EMBL" id="RIH81975.1"/>
    </source>
</evidence>
<dbReference type="Proteomes" id="UP000265800">
    <property type="component" value="Unassembled WGS sequence"/>
</dbReference>